<evidence type="ECO:0000256" key="1">
    <source>
        <dbReference type="SAM" id="MobiDB-lite"/>
    </source>
</evidence>
<reference evidence="2 3" key="1">
    <citation type="submission" date="2014-11" db="EMBL/GenBank/DDBJ databases">
        <authorList>
            <person name="Zhu J."/>
            <person name="Qi W."/>
            <person name="Song R."/>
        </authorList>
    </citation>
    <scope>NUCLEOTIDE SEQUENCE [LARGE SCALE GENOMIC DNA]</scope>
</reference>
<dbReference type="EMBL" id="CDMY01000629">
    <property type="protein sequence ID" value="CEM27145.1"/>
    <property type="molecule type" value="Genomic_DNA"/>
</dbReference>
<dbReference type="AlphaFoldDB" id="A0A0G4GCY2"/>
<name>A0A0G4GCY2_VITBC</name>
<keyword evidence="3" id="KW-1185">Reference proteome</keyword>
<dbReference type="VEuPathDB" id="CryptoDB:Vbra_2687"/>
<sequence>MAKPGLPSPTTVKKPWPQWSGSSARIDIRFAVTNDGEKAVASVVRVVSANRHQFGAAIDTKDKDTTRKPSNDGLVSSRLWASTWRAWANGLAIVPIGST</sequence>
<protein>
    <submittedName>
        <fullName evidence="2">Uncharacterized protein</fullName>
    </submittedName>
</protein>
<accession>A0A0G4GCY2</accession>
<evidence type="ECO:0000313" key="3">
    <source>
        <dbReference type="Proteomes" id="UP000041254"/>
    </source>
</evidence>
<feature type="region of interest" description="Disordered" evidence="1">
    <location>
        <begin position="1"/>
        <end position="20"/>
    </location>
</feature>
<dbReference type="InParanoid" id="A0A0G4GCY2"/>
<gene>
    <name evidence="2" type="ORF">Vbra_2687</name>
</gene>
<proteinExistence type="predicted"/>
<dbReference type="Proteomes" id="UP000041254">
    <property type="component" value="Unassembled WGS sequence"/>
</dbReference>
<organism evidence="2 3">
    <name type="scientific">Vitrella brassicaformis (strain CCMP3155)</name>
    <dbReference type="NCBI Taxonomy" id="1169540"/>
    <lineage>
        <taxon>Eukaryota</taxon>
        <taxon>Sar</taxon>
        <taxon>Alveolata</taxon>
        <taxon>Colpodellida</taxon>
        <taxon>Vitrellaceae</taxon>
        <taxon>Vitrella</taxon>
    </lineage>
</organism>
<evidence type="ECO:0000313" key="2">
    <source>
        <dbReference type="EMBL" id="CEM27145.1"/>
    </source>
</evidence>